<dbReference type="Proteomes" id="UP000800096">
    <property type="component" value="Unassembled WGS sequence"/>
</dbReference>
<keyword evidence="3" id="KW-1185">Reference proteome</keyword>
<dbReference type="EMBL" id="ML979135">
    <property type="protein sequence ID" value="KAF1916632.1"/>
    <property type="molecule type" value="Genomic_DNA"/>
</dbReference>
<gene>
    <name evidence="2" type="ORF">BDU57DRAFT_538912</name>
</gene>
<keyword evidence="1" id="KW-0812">Transmembrane</keyword>
<feature type="transmembrane region" description="Helical" evidence="1">
    <location>
        <begin position="24"/>
        <end position="46"/>
    </location>
</feature>
<sequence>MTHGRQLNRIIASKMNRSLIEKKIVIHQLIFIAALVLIPLLTWHIATLNFFEDYRMQVDDKERITKKQMLVGIEELMTRKEFSRSKIALWAAVWILVGGNAVTRTVTMKVRMLTDETDFMRHPIRAVVSGAVSESVTSRDG</sequence>
<dbReference type="AlphaFoldDB" id="A0A6A5QMR5"/>
<evidence type="ECO:0000313" key="2">
    <source>
        <dbReference type="EMBL" id="KAF1916632.1"/>
    </source>
</evidence>
<keyword evidence="1" id="KW-0472">Membrane</keyword>
<evidence type="ECO:0000313" key="3">
    <source>
        <dbReference type="Proteomes" id="UP000800096"/>
    </source>
</evidence>
<evidence type="ECO:0000256" key="1">
    <source>
        <dbReference type="SAM" id="Phobius"/>
    </source>
</evidence>
<protein>
    <submittedName>
        <fullName evidence="2">Uncharacterized protein</fullName>
    </submittedName>
</protein>
<proteinExistence type="predicted"/>
<name>A0A6A5QMR5_AMPQU</name>
<organism evidence="2 3">
    <name type="scientific">Ampelomyces quisqualis</name>
    <name type="common">Powdery mildew agent</name>
    <dbReference type="NCBI Taxonomy" id="50730"/>
    <lineage>
        <taxon>Eukaryota</taxon>
        <taxon>Fungi</taxon>
        <taxon>Dikarya</taxon>
        <taxon>Ascomycota</taxon>
        <taxon>Pezizomycotina</taxon>
        <taxon>Dothideomycetes</taxon>
        <taxon>Pleosporomycetidae</taxon>
        <taxon>Pleosporales</taxon>
        <taxon>Pleosporineae</taxon>
        <taxon>Phaeosphaeriaceae</taxon>
        <taxon>Ampelomyces</taxon>
    </lineage>
</organism>
<accession>A0A6A5QMR5</accession>
<reference evidence="2" key="1">
    <citation type="journal article" date="2020" name="Stud. Mycol.">
        <title>101 Dothideomycetes genomes: a test case for predicting lifestyles and emergence of pathogens.</title>
        <authorList>
            <person name="Haridas S."/>
            <person name="Albert R."/>
            <person name="Binder M."/>
            <person name="Bloem J."/>
            <person name="Labutti K."/>
            <person name="Salamov A."/>
            <person name="Andreopoulos B."/>
            <person name="Baker S."/>
            <person name="Barry K."/>
            <person name="Bills G."/>
            <person name="Bluhm B."/>
            <person name="Cannon C."/>
            <person name="Castanera R."/>
            <person name="Culley D."/>
            <person name="Daum C."/>
            <person name="Ezra D."/>
            <person name="Gonzalez J."/>
            <person name="Henrissat B."/>
            <person name="Kuo A."/>
            <person name="Liang C."/>
            <person name="Lipzen A."/>
            <person name="Lutzoni F."/>
            <person name="Magnuson J."/>
            <person name="Mondo S."/>
            <person name="Nolan M."/>
            <person name="Ohm R."/>
            <person name="Pangilinan J."/>
            <person name="Park H.-J."/>
            <person name="Ramirez L."/>
            <person name="Alfaro M."/>
            <person name="Sun H."/>
            <person name="Tritt A."/>
            <person name="Yoshinaga Y."/>
            <person name="Zwiers L.-H."/>
            <person name="Turgeon B."/>
            <person name="Goodwin S."/>
            <person name="Spatafora J."/>
            <person name="Crous P."/>
            <person name="Grigoriev I."/>
        </authorList>
    </citation>
    <scope>NUCLEOTIDE SEQUENCE</scope>
    <source>
        <strain evidence="2">HMLAC05119</strain>
    </source>
</reference>
<keyword evidence="1" id="KW-1133">Transmembrane helix</keyword>
<feature type="transmembrane region" description="Helical" evidence="1">
    <location>
        <begin position="87"/>
        <end position="103"/>
    </location>
</feature>